<keyword evidence="3" id="KW-0949">S-adenosyl-L-methionine</keyword>
<keyword evidence="2 4" id="KW-0808">Transferase</keyword>
<dbReference type="PANTHER" id="PTHR43167">
    <property type="entry name" value="PUTATIVE (AFU_ORTHOLOGUE AFUA_6G01830)-RELATED"/>
    <property type="match status" value="1"/>
</dbReference>
<evidence type="ECO:0000256" key="3">
    <source>
        <dbReference type="ARBA" id="ARBA00022691"/>
    </source>
</evidence>
<dbReference type="PANTHER" id="PTHR43167:SF1">
    <property type="entry name" value="PUTATIVE (AFU_ORTHOLOGUE AFUA_6G01830)-RELATED"/>
    <property type="match status" value="1"/>
</dbReference>
<keyword evidence="5" id="KW-1185">Reference proteome</keyword>
<accession>A0A4Y3R753</accession>
<dbReference type="GO" id="GO:0008171">
    <property type="term" value="F:O-methyltransferase activity"/>
    <property type="evidence" value="ECO:0007669"/>
    <property type="project" value="InterPro"/>
</dbReference>
<sequence>MANTLHEPRVASALKRMFAQAEQDEISFRRVDEENGGNAFDPARLTAQQRADVADRIYMPVSADAGRLLYSMVRAARPATVVEFGTSYGISTLHLAAAVRDNGTGRVVTTEMSATKAQAARRTFTETGLDDVVTLLEGDALETLADLEGPVGLLLLDGWKELYLPVLKLLEPQLAPGALVAGDDLGLPGMQPYLDYVRDPGNGYESITFPVEDGVEISCRV</sequence>
<proteinExistence type="predicted"/>
<keyword evidence="1 4" id="KW-0489">Methyltransferase</keyword>
<dbReference type="OrthoDB" id="9799672at2"/>
<dbReference type="AlphaFoldDB" id="A0A4Y3R753"/>
<evidence type="ECO:0000313" key="4">
    <source>
        <dbReference type="EMBL" id="GEB52577.1"/>
    </source>
</evidence>
<dbReference type="EMBL" id="BJMM01000033">
    <property type="protein sequence ID" value="GEB52577.1"/>
    <property type="molecule type" value="Genomic_DNA"/>
</dbReference>
<dbReference type="PROSITE" id="PS51682">
    <property type="entry name" value="SAM_OMT_I"/>
    <property type="match status" value="1"/>
</dbReference>
<comment type="caution">
    <text evidence="4">The sequence shown here is derived from an EMBL/GenBank/DDBJ whole genome shotgun (WGS) entry which is preliminary data.</text>
</comment>
<dbReference type="InterPro" id="IPR002935">
    <property type="entry name" value="SAM_O-MeTrfase"/>
</dbReference>
<dbReference type="Pfam" id="PF13578">
    <property type="entry name" value="Methyltransf_24"/>
    <property type="match status" value="1"/>
</dbReference>
<dbReference type="InterPro" id="IPR029063">
    <property type="entry name" value="SAM-dependent_MTases_sf"/>
</dbReference>
<dbReference type="SUPFAM" id="SSF53335">
    <property type="entry name" value="S-adenosyl-L-methionine-dependent methyltransferases"/>
    <property type="match status" value="1"/>
</dbReference>
<reference evidence="4 5" key="1">
    <citation type="submission" date="2019-06" db="EMBL/GenBank/DDBJ databases">
        <title>Whole genome shotgun sequence of Streptomyces cacaoi subsp. cacaoi NBRC 12748.</title>
        <authorList>
            <person name="Hosoyama A."/>
            <person name="Uohara A."/>
            <person name="Ohji S."/>
            <person name="Ichikawa N."/>
        </authorList>
    </citation>
    <scope>NUCLEOTIDE SEQUENCE [LARGE SCALE GENOMIC DNA]</scope>
    <source>
        <strain evidence="4 5">NBRC 12748</strain>
    </source>
</reference>
<evidence type="ECO:0000256" key="1">
    <source>
        <dbReference type="ARBA" id="ARBA00022603"/>
    </source>
</evidence>
<dbReference type="RefSeq" id="WP_030888226.1">
    <property type="nucleotide sequence ID" value="NZ_BJMM01000033.1"/>
</dbReference>
<gene>
    <name evidence="4" type="ORF">SCA03_51280</name>
</gene>
<evidence type="ECO:0000313" key="5">
    <source>
        <dbReference type="Proteomes" id="UP000319210"/>
    </source>
</evidence>
<dbReference type="GO" id="GO:0032259">
    <property type="term" value="P:methylation"/>
    <property type="evidence" value="ECO:0007669"/>
    <property type="project" value="UniProtKB-KW"/>
</dbReference>
<name>A0A4Y3R753_STRCI</name>
<protein>
    <submittedName>
        <fullName evidence="4">Putative O-methyltransferase, family 3</fullName>
    </submittedName>
</protein>
<dbReference type="Gene3D" id="3.40.50.150">
    <property type="entry name" value="Vaccinia Virus protein VP39"/>
    <property type="match status" value="1"/>
</dbReference>
<evidence type="ECO:0000256" key="2">
    <source>
        <dbReference type="ARBA" id="ARBA00022679"/>
    </source>
</evidence>
<dbReference type="Proteomes" id="UP000319210">
    <property type="component" value="Unassembled WGS sequence"/>
</dbReference>
<organism evidence="4 5">
    <name type="scientific">Streptomyces cacaoi</name>
    <dbReference type="NCBI Taxonomy" id="1898"/>
    <lineage>
        <taxon>Bacteria</taxon>
        <taxon>Bacillati</taxon>
        <taxon>Actinomycetota</taxon>
        <taxon>Actinomycetes</taxon>
        <taxon>Kitasatosporales</taxon>
        <taxon>Streptomycetaceae</taxon>
        <taxon>Streptomyces</taxon>
    </lineage>
</organism>